<feature type="domain" description="LTD" evidence="3">
    <location>
        <begin position="435"/>
        <end position="598"/>
    </location>
</feature>
<evidence type="ECO:0000313" key="5">
    <source>
        <dbReference type="Proteomes" id="UP001597319"/>
    </source>
</evidence>
<dbReference type="InterPro" id="IPR026444">
    <property type="entry name" value="Secre_tail"/>
</dbReference>
<dbReference type="EMBL" id="JBHULE010000008">
    <property type="protein sequence ID" value="MFD2561910.1"/>
    <property type="molecule type" value="Genomic_DNA"/>
</dbReference>
<dbReference type="InterPro" id="IPR001322">
    <property type="entry name" value="Lamin_tail_dom"/>
</dbReference>
<dbReference type="Gene3D" id="2.60.40.1260">
    <property type="entry name" value="Lamin Tail domain"/>
    <property type="match status" value="1"/>
</dbReference>
<organism evidence="4 5">
    <name type="scientific">Aquimarina rubra</name>
    <dbReference type="NCBI Taxonomy" id="1920033"/>
    <lineage>
        <taxon>Bacteria</taxon>
        <taxon>Pseudomonadati</taxon>
        <taxon>Bacteroidota</taxon>
        <taxon>Flavobacteriia</taxon>
        <taxon>Flavobacteriales</taxon>
        <taxon>Flavobacteriaceae</taxon>
        <taxon>Aquimarina</taxon>
    </lineage>
</organism>
<evidence type="ECO:0000313" key="4">
    <source>
        <dbReference type="EMBL" id="MFD2561910.1"/>
    </source>
</evidence>
<keyword evidence="1 2" id="KW-0732">Signal</keyword>
<reference evidence="5" key="1">
    <citation type="journal article" date="2019" name="Int. J. Syst. Evol. Microbiol.">
        <title>The Global Catalogue of Microorganisms (GCM) 10K type strain sequencing project: providing services to taxonomists for standard genome sequencing and annotation.</title>
        <authorList>
            <consortium name="The Broad Institute Genomics Platform"/>
            <consortium name="The Broad Institute Genome Sequencing Center for Infectious Disease"/>
            <person name="Wu L."/>
            <person name="Ma J."/>
        </authorList>
    </citation>
    <scope>NUCLEOTIDE SEQUENCE [LARGE SCALE GENOMIC DNA]</scope>
    <source>
        <strain evidence="5">KCTC 52274</strain>
    </source>
</reference>
<name>A0ABW5LBG2_9FLAO</name>
<dbReference type="Pfam" id="PF00932">
    <property type="entry name" value="LTD"/>
    <property type="match status" value="1"/>
</dbReference>
<dbReference type="PROSITE" id="PS51841">
    <property type="entry name" value="LTD"/>
    <property type="match status" value="1"/>
</dbReference>
<comment type="caution">
    <text evidence="4">The sequence shown here is derived from an EMBL/GenBank/DDBJ whole genome shotgun (WGS) entry which is preliminary data.</text>
</comment>
<dbReference type="Pfam" id="PF18962">
    <property type="entry name" value="Por_Secre_tail"/>
    <property type="match status" value="1"/>
</dbReference>
<evidence type="ECO:0000256" key="1">
    <source>
        <dbReference type="ARBA" id="ARBA00022729"/>
    </source>
</evidence>
<evidence type="ECO:0000259" key="3">
    <source>
        <dbReference type="PROSITE" id="PS51841"/>
    </source>
</evidence>
<dbReference type="InterPro" id="IPR036415">
    <property type="entry name" value="Lamin_tail_dom_sf"/>
</dbReference>
<dbReference type="SUPFAM" id="SSF74853">
    <property type="entry name" value="Lamin A/C globular tail domain"/>
    <property type="match status" value="1"/>
</dbReference>
<proteinExistence type="predicted"/>
<feature type="signal peptide" evidence="2">
    <location>
        <begin position="1"/>
        <end position="19"/>
    </location>
</feature>
<gene>
    <name evidence="4" type="ORF">ACFSR1_04450</name>
</gene>
<accession>A0ABW5LBG2</accession>
<protein>
    <submittedName>
        <fullName evidence="4">T9SS type A sorting domain-containing protein</fullName>
    </submittedName>
</protein>
<dbReference type="RefSeq" id="WP_378290044.1">
    <property type="nucleotide sequence ID" value="NZ_JBHULE010000008.1"/>
</dbReference>
<evidence type="ECO:0000256" key="2">
    <source>
        <dbReference type="SAM" id="SignalP"/>
    </source>
</evidence>
<dbReference type="NCBIfam" id="TIGR04183">
    <property type="entry name" value="Por_Secre_tail"/>
    <property type="match status" value="1"/>
</dbReference>
<keyword evidence="5" id="KW-1185">Reference proteome</keyword>
<sequence>MKKLYFLLFTITLSFTSFGQVFQESFETGNSGTPSETCNDGTDFFTRTNGTDINNYSVTGGDGSFFFAAQDTDGAPCTSATETLIFDDIDISGFTNLTFAILIAEDDSSDGQEDWDDVSSFTVEVDIDNSGMFTKILQFEAIELRPDGSPSTTNKEPALDTNFDGVGDGTLLTSTFQEFTASMNSGSLADIRLTFTNLKNGDEDIAIDNIRIIENFATTPTISVSGAVSGLDYFENNGPSAEGTFTVSGTNLTADLTVTAPTDFEVSLTSGSGFGSSVVITPSMGTVATTTVYTRLAAGLTANSYMGDATASSTGVTDQTVALSGTVSPDDPQITVSGFVGDFSYFEGTGPSAEDSFNVEGLFLTGDITVTAPMNFEVSLTTGTGFGSSVTITPSMGTVTSTEVFVRMASGLTANSYAGDVTASSTGATDQTIGLTGTVSPAAVCANVGDIIITEVMRNPDAVGDPNGEYFELYNTTTSPIDIQSWVIKDDATVSETHVIASSVIVPAMGYALIANGGTPNGGITPDYTYANDISLGNGADGLIIECSSTTIDEVIWDGTFPNPTGASMELSISTLNSTDNDNGANWLEAVSAFGSGDLGTPGTENDANLLSVDSFDEPSEDFTIFPNPTNTGFINITTKSNTAITVSVFDMLGKQVVSQILNNNILNISNLNAGIYIVKLDQNSASVTKKLVIE</sequence>
<feature type="chain" id="PRO_5047266620" evidence="2">
    <location>
        <begin position="20"/>
        <end position="695"/>
    </location>
</feature>
<dbReference type="Proteomes" id="UP001597319">
    <property type="component" value="Unassembled WGS sequence"/>
</dbReference>